<evidence type="ECO:0000313" key="3">
    <source>
        <dbReference type="Proteomes" id="UP000824105"/>
    </source>
</evidence>
<name>A0A9D2FJQ9_9FIRM</name>
<evidence type="ECO:0000256" key="1">
    <source>
        <dbReference type="SAM" id="Phobius"/>
    </source>
</evidence>
<keyword evidence="1" id="KW-0812">Transmembrane</keyword>
<feature type="transmembrane region" description="Helical" evidence="1">
    <location>
        <begin position="85"/>
        <end position="110"/>
    </location>
</feature>
<feature type="transmembrane region" description="Helical" evidence="1">
    <location>
        <begin position="20"/>
        <end position="37"/>
    </location>
</feature>
<sequence length="403" mass="43154">MKTIFNAVARELFGPGCRQAVRSLFVCLALFFGLRASGVRVAAAPSVLWLTAGVFTAGAMRQALCSRRSAAIAQGLLILPFSKRAFAAGYPAALAAYTLLTKTAPLLAVLYAVTDWQPADPLPGLLCALHAALLTAAHFPCRRARPLCLLWGAAALAAPLFPGCGLWLPAFLLADSLPALAVLLQADGCAFCPPERQPRQRARVRRHSLLLYLCRYLADHKNYLVNTAALWGVACLLPALFGPAEDLFLAPMGFAILSLNTPLGILLSCDPALEQAVRSLPGQERTFCLPYGGFLFCSHLAAEAVFLFSWQVQNGAVTGSMLLAAVLFAMQSAVLTVLLEWGFPLRGWKLEADLWHHPRKYAVPLVLLAAAALLGAQPALLPLLGLLQTAELAVLLCIALRAR</sequence>
<comment type="caution">
    <text evidence="2">The sequence shown here is derived from an EMBL/GenBank/DDBJ whole genome shotgun (WGS) entry which is preliminary data.</text>
</comment>
<feature type="transmembrane region" description="Helical" evidence="1">
    <location>
        <begin position="288"/>
        <end position="310"/>
    </location>
</feature>
<feature type="transmembrane region" description="Helical" evidence="1">
    <location>
        <begin position="148"/>
        <end position="170"/>
    </location>
</feature>
<gene>
    <name evidence="2" type="ORF">H9724_03415</name>
</gene>
<feature type="transmembrane region" description="Helical" evidence="1">
    <location>
        <begin position="247"/>
        <end position="267"/>
    </location>
</feature>
<feature type="transmembrane region" description="Helical" evidence="1">
    <location>
        <begin position="122"/>
        <end position="141"/>
    </location>
</feature>
<dbReference type="EMBL" id="DXBF01000030">
    <property type="protein sequence ID" value="HIZ61801.1"/>
    <property type="molecule type" value="Genomic_DNA"/>
</dbReference>
<protein>
    <submittedName>
        <fullName evidence="2">Uncharacterized protein</fullName>
    </submittedName>
</protein>
<feature type="transmembrane region" description="Helical" evidence="1">
    <location>
        <begin position="322"/>
        <end position="341"/>
    </location>
</feature>
<feature type="transmembrane region" description="Helical" evidence="1">
    <location>
        <begin position="43"/>
        <end position="64"/>
    </location>
</feature>
<proteinExistence type="predicted"/>
<keyword evidence="1" id="KW-1133">Transmembrane helix</keyword>
<dbReference type="AlphaFoldDB" id="A0A9D2FJQ9"/>
<organism evidence="2 3">
    <name type="scientific">Candidatus Gemmiger avistercoris</name>
    <dbReference type="NCBI Taxonomy" id="2838606"/>
    <lineage>
        <taxon>Bacteria</taxon>
        <taxon>Bacillati</taxon>
        <taxon>Bacillota</taxon>
        <taxon>Clostridia</taxon>
        <taxon>Eubacteriales</taxon>
        <taxon>Gemmiger</taxon>
    </lineage>
</organism>
<keyword evidence="1" id="KW-0472">Membrane</keyword>
<reference evidence="2" key="2">
    <citation type="submission" date="2021-04" db="EMBL/GenBank/DDBJ databases">
        <authorList>
            <person name="Gilroy R."/>
        </authorList>
    </citation>
    <scope>NUCLEOTIDE SEQUENCE</scope>
    <source>
        <strain evidence="2">CHK188-11489</strain>
    </source>
</reference>
<evidence type="ECO:0000313" key="2">
    <source>
        <dbReference type="EMBL" id="HIZ61801.1"/>
    </source>
</evidence>
<reference evidence="2" key="1">
    <citation type="journal article" date="2021" name="PeerJ">
        <title>Extensive microbial diversity within the chicken gut microbiome revealed by metagenomics and culture.</title>
        <authorList>
            <person name="Gilroy R."/>
            <person name="Ravi A."/>
            <person name="Getino M."/>
            <person name="Pursley I."/>
            <person name="Horton D.L."/>
            <person name="Alikhan N.F."/>
            <person name="Baker D."/>
            <person name="Gharbi K."/>
            <person name="Hall N."/>
            <person name="Watson M."/>
            <person name="Adriaenssens E.M."/>
            <person name="Foster-Nyarko E."/>
            <person name="Jarju S."/>
            <person name="Secka A."/>
            <person name="Antonio M."/>
            <person name="Oren A."/>
            <person name="Chaudhuri R.R."/>
            <person name="La Ragione R."/>
            <person name="Hildebrand F."/>
            <person name="Pallen M.J."/>
        </authorList>
    </citation>
    <scope>NUCLEOTIDE SEQUENCE</scope>
    <source>
        <strain evidence="2">CHK188-11489</strain>
    </source>
</reference>
<dbReference type="Proteomes" id="UP000824105">
    <property type="component" value="Unassembled WGS sequence"/>
</dbReference>
<accession>A0A9D2FJQ9</accession>
<feature type="transmembrane region" description="Helical" evidence="1">
    <location>
        <begin position="361"/>
        <end position="377"/>
    </location>
</feature>